<dbReference type="EMBL" id="JBHMBW010000027">
    <property type="protein sequence ID" value="MFB9627117.1"/>
    <property type="molecule type" value="Genomic_DNA"/>
</dbReference>
<name>A0ABV5S623_9ACTN</name>
<reference evidence="2 3" key="1">
    <citation type="submission" date="2024-09" db="EMBL/GenBank/DDBJ databases">
        <authorList>
            <person name="Sun Q."/>
            <person name="Mori K."/>
        </authorList>
    </citation>
    <scope>NUCLEOTIDE SEQUENCE [LARGE SCALE GENOMIC DNA]</scope>
    <source>
        <strain evidence="2 3">JCM 3143</strain>
    </source>
</reference>
<sequence length="78" mass="8298">MARRRTRTSASKARSTGDGLDWSGDDGISHWGGGQRRPCRICRNPAFLVDDDGRPCHKVCAETEARTTAAAAASAIPA</sequence>
<keyword evidence="3" id="KW-1185">Reference proteome</keyword>
<gene>
    <name evidence="2" type="ORF">ACFFSA_28870</name>
</gene>
<evidence type="ECO:0000256" key="1">
    <source>
        <dbReference type="SAM" id="MobiDB-lite"/>
    </source>
</evidence>
<feature type="region of interest" description="Disordered" evidence="1">
    <location>
        <begin position="1"/>
        <end position="34"/>
    </location>
</feature>
<accession>A0ABV5S623</accession>
<organism evidence="2 3">
    <name type="scientific">Nonomuraea helvata</name>
    <dbReference type="NCBI Taxonomy" id="37484"/>
    <lineage>
        <taxon>Bacteria</taxon>
        <taxon>Bacillati</taxon>
        <taxon>Actinomycetota</taxon>
        <taxon>Actinomycetes</taxon>
        <taxon>Streptosporangiales</taxon>
        <taxon>Streptosporangiaceae</taxon>
        <taxon>Nonomuraea</taxon>
    </lineage>
</organism>
<proteinExistence type="predicted"/>
<protein>
    <submittedName>
        <fullName evidence="2">Uncharacterized protein</fullName>
    </submittedName>
</protein>
<dbReference type="Proteomes" id="UP001589532">
    <property type="component" value="Unassembled WGS sequence"/>
</dbReference>
<comment type="caution">
    <text evidence="2">The sequence shown here is derived from an EMBL/GenBank/DDBJ whole genome shotgun (WGS) entry which is preliminary data.</text>
</comment>
<evidence type="ECO:0000313" key="3">
    <source>
        <dbReference type="Proteomes" id="UP001589532"/>
    </source>
</evidence>
<evidence type="ECO:0000313" key="2">
    <source>
        <dbReference type="EMBL" id="MFB9627117.1"/>
    </source>
</evidence>
<dbReference type="RefSeq" id="WP_344988908.1">
    <property type="nucleotide sequence ID" value="NZ_BAAAXV010000004.1"/>
</dbReference>